<dbReference type="EMBL" id="HACG01053372">
    <property type="protein sequence ID" value="CEL00243.1"/>
    <property type="molecule type" value="Transcribed_RNA"/>
</dbReference>
<gene>
    <name evidence="1" type="primary">ORF223218</name>
</gene>
<proteinExistence type="predicted"/>
<accession>A0A0B7C4T8</accession>
<evidence type="ECO:0000313" key="1">
    <source>
        <dbReference type="EMBL" id="CEL00243.1"/>
    </source>
</evidence>
<feature type="non-terminal residue" evidence="1">
    <location>
        <position position="1"/>
    </location>
</feature>
<reference evidence="1" key="1">
    <citation type="submission" date="2014-12" db="EMBL/GenBank/DDBJ databases">
        <title>Insight into the proteome of Arion vulgaris.</title>
        <authorList>
            <person name="Aradska J."/>
            <person name="Bulat T."/>
            <person name="Smidak R."/>
            <person name="Sarate P."/>
            <person name="Gangsoo J."/>
            <person name="Sialana F."/>
            <person name="Bilban M."/>
            <person name="Lubec G."/>
        </authorList>
    </citation>
    <scope>NUCLEOTIDE SEQUENCE</scope>
    <source>
        <tissue evidence="1">Skin</tissue>
    </source>
</reference>
<sequence length="58" mass="6344">LAVFGPSVSPCFDLVKKGSAGEMITFLHPDYIPSSKNRFSRGDKCHINDTICVPRSGF</sequence>
<name>A0A0B7C4T8_9EUPU</name>
<protein>
    <submittedName>
        <fullName evidence="1">Uncharacterized protein</fullName>
    </submittedName>
</protein>
<organism evidence="1">
    <name type="scientific">Arion vulgaris</name>
    <dbReference type="NCBI Taxonomy" id="1028688"/>
    <lineage>
        <taxon>Eukaryota</taxon>
        <taxon>Metazoa</taxon>
        <taxon>Spiralia</taxon>
        <taxon>Lophotrochozoa</taxon>
        <taxon>Mollusca</taxon>
        <taxon>Gastropoda</taxon>
        <taxon>Heterobranchia</taxon>
        <taxon>Euthyneura</taxon>
        <taxon>Panpulmonata</taxon>
        <taxon>Eupulmonata</taxon>
        <taxon>Stylommatophora</taxon>
        <taxon>Helicina</taxon>
        <taxon>Arionoidea</taxon>
        <taxon>Arionidae</taxon>
        <taxon>Arion</taxon>
    </lineage>
</organism>
<dbReference type="AlphaFoldDB" id="A0A0B7C4T8"/>